<dbReference type="AlphaFoldDB" id="X0UIE1"/>
<organism evidence="1">
    <name type="scientific">marine sediment metagenome</name>
    <dbReference type="NCBI Taxonomy" id="412755"/>
    <lineage>
        <taxon>unclassified sequences</taxon>
        <taxon>metagenomes</taxon>
        <taxon>ecological metagenomes</taxon>
    </lineage>
</organism>
<comment type="caution">
    <text evidence="1">The sequence shown here is derived from an EMBL/GenBank/DDBJ whole genome shotgun (WGS) entry which is preliminary data.</text>
</comment>
<accession>X0UIE1</accession>
<gene>
    <name evidence="1" type="ORF">S01H1_43401</name>
</gene>
<reference evidence="1" key="1">
    <citation type="journal article" date="2014" name="Front. Microbiol.">
        <title>High frequency of phylogenetically diverse reductive dehalogenase-homologous genes in deep subseafloor sedimentary metagenomes.</title>
        <authorList>
            <person name="Kawai M."/>
            <person name="Futagami T."/>
            <person name="Toyoda A."/>
            <person name="Takaki Y."/>
            <person name="Nishi S."/>
            <person name="Hori S."/>
            <person name="Arai W."/>
            <person name="Tsubouchi T."/>
            <person name="Morono Y."/>
            <person name="Uchiyama I."/>
            <person name="Ito T."/>
            <person name="Fujiyama A."/>
            <person name="Inagaki F."/>
            <person name="Takami H."/>
        </authorList>
    </citation>
    <scope>NUCLEOTIDE SEQUENCE</scope>
    <source>
        <strain evidence="1">Expedition CK06-06</strain>
    </source>
</reference>
<sequence>HTKEWDKAKVDLDEAWAIATRDPQGQMRLHVTDCHLEYARLALDRGQREDTAGSVEQACVEEARKHVEKAAALIEETGYHRRDEELAELQQRLRACS</sequence>
<evidence type="ECO:0000313" key="1">
    <source>
        <dbReference type="EMBL" id="GAG00148.1"/>
    </source>
</evidence>
<proteinExistence type="predicted"/>
<feature type="non-terminal residue" evidence="1">
    <location>
        <position position="1"/>
    </location>
</feature>
<protein>
    <submittedName>
        <fullName evidence="1">Uncharacterized protein</fullName>
    </submittedName>
</protein>
<dbReference type="EMBL" id="BARS01027645">
    <property type="protein sequence ID" value="GAG00148.1"/>
    <property type="molecule type" value="Genomic_DNA"/>
</dbReference>
<name>X0UIE1_9ZZZZ</name>